<accession>A0A0M8PMV4</accession>
<evidence type="ECO:0000259" key="3">
    <source>
        <dbReference type="Pfam" id="PF01855"/>
    </source>
</evidence>
<feature type="compositionally biased region" description="Basic and acidic residues" evidence="2">
    <location>
        <begin position="1"/>
        <end position="15"/>
    </location>
</feature>
<reference evidence="5" key="2">
    <citation type="submission" date="2015-01" db="EMBL/GenBank/DDBJ databases">
        <title>Draft genome sequence of potential hydrocarbon metabolising strain of Rhodococcus rhodochrous.</title>
        <authorList>
            <person name="Aggarwal R.K."/>
            <person name="Dawar C."/>
        </authorList>
    </citation>
    <scope>NUCLEOTIDE SEQUENCE [LARGE SCALE GENOMIC DNA]</scope>
    <source>
        <strain evidence="5">KG-21</strain>
    </source>
</reference>
<feature type="region of interest" description="Disordered" evidence="2">
    <location>
        <begin position="1"/>
        <end position="22"/>
    </location>
</feature>
<dbReference type="InterPro" id="IPR002880">
    <property type="entry name" value="Pyrv_Fd/Flavodoxin_OxRdtase_N"/>
</dbReference>
<evidence type="ECO:0000313" key="4">
    <source>
        <dbReference type="EMBL" id="KOS55419.1"/>
    </source>
</evidence>
<comment type="caution">
    <text evidence="4">The sequence shown here is derived from an EMBL/GenBank/DDBJ whole genome shotgun (WGS) entry which is preliminary data.</text>
</comment>
<feature type="domain" description="Pyruvate flavodoxin/ferredoxin oxidoreductase pyrimidine binding" evidence="3">
    <location>
        <begin position="158"/>
        <end position="213"/>
    </location>
</feature>
<protein>
    <recommendedName>
        <fullName evidence="3">Pyruvate flavodoxin/ferredoxin oxidoreductase pyrimidine binding domain-containing protein</fullName>
    </recommendedName>
</protein>
<dbReference type="GO" id="GO:0000287">
    <property type="term" value="F:magnesium ion binding"/>
    <property type="evidence" value="ECO:0007669"/>
    <property type="project" value="UniProtKB-ARBA"/>
</dbReference>
<evidence type="ECO:0000256" key="1">
    <source>
        <dbReference type="ARBA" id="ARBA00023002"/>
    </source>
</evidence>
<evidence type="ECO:0000256" key="2">
    <source>
        <dbReference type="SAM" id="MobiDB-lite"/>
    </source>
</evidence>
<dbReference type="Pfam" id="PF01855">
    <property type="entry name" value="POR_N"/>
    <property type="match status" value="1"/>
</dbReference>
<dbReference type="InterPro" id="IPR029061">
    <property type="entry name" value="THDP-binding"/>
</dbReference>
<sequence length="220" mass="23766">MFADHIHPIDRRLGDGKQLPSGRFTGESAFQVDDLRPLQNFPAEISAGAETLARFSLFELRFAGYPIGTAGDWPDVLVAPKTTDRYLGCRFAGRTGIGAADVAEFRIGYAFGDTEPFTSRYEVATARLPGRRNRTVDENLALAYRLLIGARSAGVPLFLCADPVMPESGLLHELARPTSHGVRTFQVEDEIAAIAAAVGASFGGRLVVSSTSGRHRPSRC</sequence>
<dbReference type="EMBL" id="AZYO01000038">
    <property type="protein sequence ID" value="KOS55419.1"/>
    <property type="molecule type" value="Genomic_DNA"/>
</dbReference>
<evidence type="ECO:0000313" key="5">
    <source>
        <dbReference type="Proteomes" id="UP000037712"/>
    </source>
</evidence>
<dbReference type="GO" id="GO:0016491">
    <property type="term" value="F:oxidoreductase activity"/>
    <property type="evidence" value="ECO:0007669"/>
    <property type="project" value="UniProtKB-KW"/>
</dbReference>
<dbReference type="Gene3D" id="3.40.50.970">
    <property type="match status" value="1"/>
</dbReference>
<dbReference type="SUPFAM" id="SSF52518">
    <property type="entry name" value="Thiamin diphosphate-binding fold (THDP-binding)"/>
    <property type="match status" value="1"/>
</dbReference>
<dbReference type="AlphaFoldDB" id="A0A0M8PMV4"/>
<reference evidence="4 5" key="1">
    <citation type="journal article" date="2015" name="Genome Announc.">
        <title>Draft Genome Sequence of Rhodococcus rhodochrous Strain KG-21, a Soil Isolate from Oil Fields of Krishna-Godavari Basin, India.</title>
        <authorList>
            <person name="Dawar C."/>
            <person name="Aggarwal R.K."/>
        </authorList>
    </citation>
    <scope>NUCLEOTIDE SEQUENCE [LARGE SCALE GENOMIC DNA]</scope>
    <source>
        <strain evidence="4 5">KG-21</strain>
    </source>
</reference>
<keyword evidence="1" id="KW-0560">Oxidoreductase</keyword>
<dbReference type="RefSeq" id="WP_054373379.1">
    <property type="nucleotide sequence ID" value="NZ_AZYO01000038.1"/>
</dbReference>
<organism evidence="4 5">
    <name type="scientific">Rhodococcus rhodochrous KG-21</name>
    <dbReference type="NCBI Taxonomy" id="1441923"/>
    <lineage>
        <taxon>Bacteria</taxon>
        <taxon>Bacillati</taxon>
        <taxon>Actinomycetota</taxon>
        <taxon>Actinomycetes</taxon>
        <taxon>Mycobacteriales</taxon>
        <taxon>Nocardiaceae</taxon>
        <taxon>Rhodococcus</taxon>
    </lineage>
</organism>
<gene>
    <name evidence="4" type="ORF">Z051_15075</name>
</gene>
<proteinExistence type="predicted"/>
<name>A0A0M8PMV4_RHORH</name>
<dbReference type="Proteomes" id="UP000037712">
    <property type="component" value="Unassembled WGS sequence"/>
</dbReference>